<accession>A0ABQ0C4W4</accession>
<dbReference type="EMBL" id="BAAFGK010000001">
    <property type="protein sequence ID" value="GAB0055917.1"/>
    <property type="molecule type" value="Genomic_DNA"/>
</dbReference>
<dbReference type="Gene3D" id="3.30.470.20">
    <property type="entry name" value="ATP-grasp fold, B domain"/>
    <property type="match status" value="1"/>
</dbReference>
<keyword evidence="4" id="KW-1185">Reference proteome</keyword>
<feature type="domain" description="ATP-grasp" evidence="2">
    <location>
        <begin position="137"/>
        <end position="320"/>
    </location>
</feature>
<proteinExistence type="predicted"/>
<reference evidence="3 4" key="1">
    <citation type="submission" date="2024-05" db="EMBL/GenBank/DDBJ databases">
        <authorList>
            <consortium name="Candidatus Magnetaquicoccaceae bacterium FCR-1 genome sequencing consortium"/>
            <person name="Shimoshige H."/>
            <person name="Shimamura S."/>
            <person name="Taoka A."/>
            <person name="Kobayashi H."/>
            <person name="Maekawa T."/>
        </authorList>
    </citation>
    <scope>NUCLEOTIDE SEQUENCE [LARGE SCALE GENOMIC DNA]</scope>
    <source>
        <strain evidence="3 4">FCR-1</strain>
    </source>
</reference>
<dbReference type="PROSITE" id="PS50975">
    <property type="entry name" value="ATP_GRASP"/>
    <property type="match status" value="1"/>
</dbReference>
<evidence type="ECO:0000313" key="3">
    <source>
        <dbReference type="EMBL" id="GAB0055917.1"/>
    </source>
</evidence>
<sequence length="407" mass="44567">METPNPAFVTITQPTVPPESARPGVLGPLGPAQLTCLRSWRKLGLQPLFVHLTPGNGTPGWPGTPGHHLPIPRDALRTSAGQTRLRDFLTANRCAGLTCLGEGDARLLRAIEPELPCPLWLPSQRSLDFLDAKSRQAELARACGFAVLPTWHADRDHLPLIPAGAFPVVARPDGSGSAEPMFKIKILHTPAALTTWLGSFRKLDRPVLLQPFIDGPNLVIHAATDANGTPFALAAFLVRRKFEGVTLTLEPAPLDPSLRAACTAFCQGAGLHGCLHFELLLDPRDATPWFLEVNGRLGGTTGKVHLLGFDEPRLLLSAHGVLPYPPAAGTPQDGVVCNRLALTKLLLAMARQDPDLAHDPSGLPRTWRDLLTGFLLWRDEIFRRDDPRVTLWYLRDWLADRLDRSHR</sequence>
<evidence type="ECO:0000313" key="4">
    <source>
        <dbReference type="Proteomes" id="UP001628193"/>
    </source>
</evidence>
<dbReference type="InterPro" id="IPR011761">
    <property type="entry name" value="ATP-grasp"/>
</dbReference>
<dbReference type="Proteomes" id="UP001628193">
    <property type="component" value="Unassembled WGS sequence"/>
</dbReference>
<keyword evidence="1" id="KW-0547">Nucleotide-binding</keyword>
<evidence type="ECO:0000256" key="1">
    <source>
        <dbReference type="PROSITE-ProRule" id="PRU00409"/>
    </source>
</evidence>
<keyword evidence="1" id="KW-0067">ATP-binding</keyword>
<dbReference type="RefSeq" id="WP_420903630.1">
    <property type="nucleotide sequence ID" value="NZ_BAAFGK010000001.1"/>
</dbReference>
<name>A0ABQ0C4W4_9PROT</name>
<comment type="caution">
    <text evidence="3">The sequence shown here is derived from an EMBL/GenBank/DDBJ whole genome shotgun (WGS) entry which is preliminary data.</text>
</comment>
<organism evidence="3 4">
    <name type="scientific">Candidatus Magnetaquiglobus chichijimensis</name>
    <dbReference type="NCBI Taxonomy" id="3141448"/>
    <lineage>
        <taxon>Bacteria</taxon>
        <taxon>Pseudomonadati</taxon>
        <taxon>Pseudomonadota</taxon>
        <taxon>Magnetococcia</taxon>
        <taxon>Magnetococcales</taxon>
        <taxon>Candidatus Magnetaquicoccaceae</taxon>
        <taxon>Candidatus Magnetaquiglobus</taxon>
    </lineage>
</organism>
<gene>
    <name evidence="3" type="ORF">SIID45300_00216</name>
</gene>
<evidence type="ECO:0000259" key="2">
    <source>
        <dbReference type="PROSITE" id="PS50975"/>
    </source>
</evidence>
<protein>
    <recommendedName>
        <fullName evidence="2">ATP-grasp domain-containing protein</fullName>
    </recommendedName>
</protein>
<reference evidence="3 4" key="2">
    <citation type="submission" date="2024-09" db="EMBL/GenBank/DDBJ databases">
        <title>Draft genome sequence of Candidatus Magnetaquicoccaceae bacterium FCR-1.</title>
        <authorList>
            <person name="Shimoshige H."/>
            <person name="Shimamura S."/>
            <person name="Taoka A."/>
            <person name="Kobayashi H."/>
            <person name="Maekawa T."/>
        </authorList>
    </citation>
    <scope>NUCLEOTIDE SEQUENCE [LARGE SCALE GENOMIC DNA]</scope>
    <source>
        <strain evidence="3 4">FCR-1</strain>
    </source>
</reference>
<dbReference type="SUPFAM" id="SSF56059">
    <property type="entry name" value="Glutathione synthetase ATP-binding domain-like"/>
    <property type="match status" value="1"/>
</dbReference>